<dbReference type="Proteomes" id="UP000001349">
    <property type="component" value="Chromosome"/>
</dbReference>
<sequence length="65" mass="7614">METENKKNSTGVGYVTTVKEYIKREKSNRCKVIVVDPEAEYTELMKERVISLKDKRINPFDIYQG</sequence>
<dbReference type="RefSeq" id="WP_015926508.1">
    <property type="nucleotide sequence ID" value="NC_011898.1"/>
</dbReference>
<protein>
    <submittedName>
        <fullName evidence="1">Uncharacterized protein</fullName>
    </submittedName>
</protein>
<evidence type="ECO:0000313" key="2">
    <source>
        <dbReference type="Proteomes" id="UP000001349"/>
    </source>
</evidence>
<gene>
    <name evidence="1" type="ordered locus">Ccel_3159</name>
</gene>
<dbReference type="InterPro" id="IPR027417">
    <property type="entry name" value="P-loop_NTPase"/>
</dbReference>
<accession>B8I0C4</accession>
<dbReference type="STRING" id="394503.Ccel_3159"/>
<proteinExistence type="predicted"/>
<dbReference type="KEGG" id="cce:Ccel_3159"/>
<dbReference type="OrthoDB" id="9804380at2"/>
<name>B8I0C4_RUMCH</name>
<dbReference type="Gene3D" id="3.40.50.300">
    <property type="entry name" value="P-loop containing nucleotide triphosphate hydrolases"/>
    <property type="match status" value="1"/>
</dbReference>
<evidence type="ECO:0000313" key="1">
    <source>
        <dbReference type="EMBL" id="ACL77450.1"/>
    </source>
</evidence>
<keyword evidence="2" id="KW-1185">Reference proteome</keyword>
<dbReference type="EMBL" id="CP001348">
    <property type="protein sequence ID" value="ACL77450.1"/>
    <property type="molecule type" value="Genomic_DNA"/>
</dbReference>
<reference evidence="1 2" key="1">
    <citation type="submission" date="2009-01" db="EMBL/GenBank/DDBJ databases">
        <title>Complete sequence of Clostridium cellulolyticum H10.</title>
        <authorList>
            <consortium name="US DOE Joint Genome Institute"/>
            <person name="Lucas S."/>
            <person name="Copeland A."/>
            <person name="Lapidus A."/>
            <person name="Glavina del Rio T."/>
            <person name="Dalin E."/>
            <person name="Tice H."/>
            <person name="Bruce D."/>
            <person name="Goodwin L."/>
            <person name="Pitluck S."/>
            <person name="Chertkov O."/>
            <person name="Saunders E."/>
            <person name="Brettin T."/>
            <person name="Detter J.C."/>
            <person name="Han C."/>
            <person name="Larimer F."/>
            <person name="Land M."/>
            <person name="Hauser L."/>
            <person name="Kyrpides N."/>
            <person name="Ivanova N."/>
            <person name="Zhou J."/>
            <person name="Richardson P."/>
        </authorList>
    </citation>
    <scope>NUCLEOTIDE SEQUENCE [LARGE SCALE GENOMIC DNA]</scope>
    <source>
        <strain evidence="2">ATCC 35319 / DSM 5812 / JCM 6584 / H10</strain>
    </source>
</reference>
<organism evidence="1 2">
    <name type="scientific">Ruminiclostridium cellulolyticum (strain ATCC 35319 / DSM 5812 / JCM 6584 / H10)</name>
    <name type="common">Clostridium cellulolyticum</name>
    <dbReference type="NCBI Taxonomy" id="394503"/>
    <lineage>
        <taxon>Bacteria</taxon>
        <taxon>Bacillati</taxon>
        <taxon>Bacillota</taxon>
        <taxon>Clostridia</taxon>
        <taxon>Eubacteriales</taxon>
        <taxon>Oscillospiraceae</taxon>
        <taxon>Ruminiclostridium</taxon>
    </lineage>
</organism>
<dbReference type="AlphaFoldDB" id="B8I0C4"/>
<dbReference type="HOGENOM" id="CLU_2841999_0_0_9"/>